<dbReference type="PANTHER" id="PTHR43464:SF19">
    <property type="entry name" value="UBIQUINONE BIOSYNTHESIS O-METHYLTRANSFERASE, MITOCHONDRIAL"/>
    <property type="match status" value="1"/>
</dbReference>
<evidence type="ECO:0000256" key="1">
    <source>
        <dbReference type="ARBA" id="ARBA00022603"/>
    </source>
</evidence>
<keyword evidence="7" id="KW-1185">Reference proteome</keyword>
<dbReference type="InterPro" id="IPR013216">
    <property type="entry name" value="Methyltransf_11"/>
</dbReference>
<feature type="domain" description="Methyltransferase type 11" evidence="4">
    <location>
        <begin position="54"/>
        <end position="146"/>
    </location>
</feature>
<name>A0A0U2A0Y8_9ACTN</name>
<keyword evidence="1 5" id="KW-0489">Methyltransferase</keyword>
<evidence type="ECO:0000313" key="6">
    <source>
        <dbReference type="EMBL" id="ARQ70781.1"/>
    </source>
</evidence>
<organism evidence="5">
    <name type="scientific">Streptomyces marincola</name>
    <dbReference type="NCBI Taxonomy" id="2878388"/>
    <lineage>
        <taxon>Bacteria</taxon>
        <taxon>Bacillati</taxon>
        <taxon>Actinomycetota</taxon>
        <taxon>Actinomycetes</taxon>
        <taxon>Kitasatosporales</taxon>
        <taxon>Streptomycetaceae</taxon>
        <taxon>Streptomyces</taxon>
    </lineage>
</organism>
<evidence type="ECO:0000256" key="2">
    <source>
        <dbReference type="ARBA" id="ARBA00022679"/>
    </source>
</evidence>
<dbReference type="AlphaFoldDB" id="A0A0U2A0Y8"/>
<dbReference type="OrthoDB" id="9810247at2"/>
<evidence type="ECO:0000259" key="4">
    <source>
        <dbReference type="Pfam" id="PF08241"/>
    </source>
</evidence>
<accession>A0A0U2A0Y8</accession>
<dbReference type="KEGG" id="smao:CAG99_19790"/>
<keyword evidence="3" id="KW-0949">S-adenosyl-L-methionine</keyword>
<dbReference type="InterPro" id="IPR029063">
    <property type="entry name" value="SAM-dependent_MTases_sf"/>
</dbReference>
<dbReference type="CDD" id="cd02440">
    <property type="entry name" value="AdoMet_MTases"/>
    <property type="match status" value="1"/>
</dbReference>
<reference evidence="5" key="1">
    <citation type="journal article" date="2015" name="ChemBioChem">
        <title>Characterization of Heronamide Biosynthesis Reveals a Tailoring Hydroxylase and Indicates Migrated Double Bonds.</title>
        <authorList>
            <person name="Zhu Y."/>
            <person name="Zhang W."/>
            <person name="Chen Y."/>
            <person name="Yuan C."/>
            <person name="Zhang H."/>
            <person name="Zhang G."/>
            <person name="Ma L."/>
            <person name="Zhang Q."/>
            <person name="Tian X."/>
            <person name="Zhang S."/>
            <person name="Zhang C."/>
        </authorList>
    </citation>
    <scope>NUCLEOTIDE SEQUENCE</scope>
    <source>
        <strain evidence="5">SCSIO 03032</strain>
    </source>
</reference>
<dbReference type="GO" id="GO:0008757">
    <property type="term" value="F:S-adenosylmethionine-dependent methyltransferase activity"/>
    <property type="evidence" value="ECO:0007669"/>
    <property type="project" value="InterPro"/>
</dbReference>
<dbReference type="EMBL" id="CP021121">
    <property type="protein sequence ID" value="ARQ70781.1"/>
    <property type="molecule type" value="Genomic_DNA"/>
</dbReference>
<dbReference type="Gene3D" id="3.40.50.150">
    <property type="entry name" value="Vaccinia Virus protein VP39"/>
    <property type="match status" value="1"/>
</dbReference>
<evidence type="ECO:0000256" key="3">
    <source>
        <dbReference type="ARBA" id="ARBA00022691"/>
    </source>
</evidence>
<reference evidence="6 7" key="2">
    <citation type="submission" date="2017-05" db="EMBL/GenBank/DDBJ databases">
        <title>Complete genome sequence of Streptomyces sp. SCSIO 03032 revealed the diverse biosynthetic pathways for its bioactive secondary metabolites.</title>
        <authorList>
            <person name="Ma L."/>
            <person name="Zhu Y."/>
            <person name="Zhang W."/>
            <person name="Zhang G."/>
            <person name="Tian X."/>
            <person name="Zhang S."/>
            <person name="Zhang C."/>
        </authorList>
    </citation>
    <scope>NUCLEOTIDE SEQUENCE [LARGE SCALE GENOMIC DNA]</scope>
    <source>
        <strain evidence="6 7">SCSIO 03032</strain>
    </source>
</reference>
<dbReference type="GO" id="GO:0032259">
    <property type="term" value="P:methylation"/>
    <property type="evidence" value="ECO:0007669"/>
    <property type="project" value="UniProtKB-KW"/>
</dbReference>
<dbReference type="Pfam" id="PF08241">
    <property type="entry name" value="Methyltransf_11"/>
    <property type="match status" value="1"/>
</dbReference>
<dbReference type="SUPFAM" id="SSF53335">
    <property type="entry name" value="S-adenosyl-L-methionine-dependent methyltransferases"/>
    <property type="match status" value="1"/>
</dbReference>
<protein>
    <submittedName>
        <fullName evidence="5">Methyltransferase</fullName>
    </submittedName>
</protein>
<keyword evidence="2 5" id="KW-0808">Transferase</keyword>
<dbReference type="Proteomes" id="UP000194218">
    <property type="component" value="Chromosome"/>
</dbReference>
<dbReference type="EMBL" id="KP742963">
    <property type="protein sequence ID" value="AKD43748.1"/>
    <property type="molecule type" value="Genomic_DNA"/>
</dbReference>
<proteinExistence type="predicted"/>
<sequence>MTERSPVELNTTSAAAIDGRHIRAVTFHGVRMEYVRGVLGRDATRPPGRRALVVGGIRGELARGLAGEGLDVTAVDPSEVATRIARERAEREGIAVTHLTGPAERLDLPDAAFDLAYCADTFEITDRLDDVLAEAARVLVPGGVLIYDTVNRTPLSRLIYLGAFQGIPQTRIVPPGRYAAARLRRPAELSAAMERHGLRNEDVCGFRPTSVTGLVKTIRARKSGAITTEEMAPRVAFRLEPGHRPLVTYLGLARKR</sequence>
<dbReference type="RefSeq" id="WP_086160625.1">
    <property type="nucleotide sequence ID" value="NZ_CP021121.1"/>
</dbReference>
<dbReference type="PANTHER" id="PTHR43464">
    <property type="entry name" value="METHYLTRANSFERASE"/>
    <property type="match status" value="1"/>
</dbReference>
<evidence type="ECO:0000313" key="7">
    <source>
        <dbReference type="Proteomes" id="UP000194218"/>
    </source>
</evidence>
<evidence type="ECO:0000313" key="5">
    <source>
        <dbReference type="EMBL" id="AKD43748.1"/>
    </source>
</evidence>
<gene>
    <name evidence="6" type="ORF">CAG99_19790</name>
</gene>